<evidence type="ECO:0008006" key="3">
    <source>
        <dbReference type="Google" id="ProtNLM"/>
    </source>
</evidence>
<protein>
    <recommendedName>
        <fullName evidence="3">DDE superfamily endonuclease</fullName>
    </recommendedName>
</protein>
<accession>A0A212SE66</accession>
<dbReference type="EMBL" id="FYDG01000031">
    <property type="protein sequence ID" value="SNB83933.1"/>
    <property type="molecule type" value="Genomic_DNA"/>
</dbReference>
<keyword evidence="2" id="KW-1185">Reference proteome</keyword>
<evidence type="ECO:0000313" key="2">
    <source>
        <dbReference type="Proteomes" id="UP000198418"/>
    </source>
</evidence>
<proteinExistence type="predicted"/>
<sequence>MHAEEQTRPDVRAARQAWFDQQPDLDPERLVFLDETAANTAMARRYGRAPCGERCRLLAPHGHYKT</sequence>
<evidence type="ECO:0000313" key="1">
    <source>
        <dbReference type="EMBL" id="SNB83933.1"/>
    </source>
</evidence>
<gene>
    <name evidence="1" type="ORF">SAMN06265338_13120</name>
</gene>
<feature type="non-terminal residue" evidence="1">
    <location>
        <position position="66"/>
    </location>
</feature>
<dbReference type="Proteomes" id="UP000198418">
    <property type="component" value="Unassembled WGS sequence"/>
</dbReference>
<organism evidence="1 2">
    <name type="scientific">Rhodoblastus acidophilus</name>
    <name type="common">Rhodopseudomonas acidophila</name>
    <dbReference type="NCBI Taxonomy" id="1074"/>
    <lineage>
        <taxon>Bacteria</taxon>
        <taxon>Pseudomonadati</taxon>
        <taxon>Pseudomonadota</taxon>
        <taxon>Alphaproteobacteria</taxon>
        <taxon>Hyphomicrobiales</taxon>
        <taxon>Rhodoblastaceae</taxon>
        <taxon>Rhodoblastus</taxon>
    </lineage>
</organism>
<reference evidence="2" key="1">
    <citation type="submission" date="2017-06" db="EMBL/GenBank/DDBJ databases">
        <authorList>
            <person name="Varghese N."/>
            <person name="Submissions S."/>
        </authorList>
    </citation>
    <scope>NUCLEOTIDE SEQUENCE [LARGE SCALE GENOMIC DNA]</scope>
    <source>
        <strain evidence="2">DSM 137</strain>
    </source>
</reference>
<name>A0A212SE66_RHOAC</name>
<dbReference type="AlphaFoldDB" id="A0A212SE66"/>